<comment type="caution">
    <text evidence="2">The sequence shown here is derived from an EMBL/GenBank/DDBJ whole genome shotgun (WGS) entry which is preliminary data.</text>
</comment>
<dbReference type="InterPro" id="IPR026960">
    <property type="entry name" value="RVT-Znf"/>
</dbReference>
<dbReference type="Pfam" id="PF13456">
    <property type="entry name" value="RVT_3"/>
    <property type="match status" value="1"/>
</dbReference>
<gene>
    <name evidence="2" type="ORF">R3W88_022610</name>
</gene>
<reference evidence="2 3" key="1">
    <citation type="submission" date="2023-10" db="EMBL/GenBank/DDBJ databases">
        <title>Genome-Wide Identification Analysis in wild type Solanum Pinnatisectum Reveals Some Genes Defensing Phytophthora Infestans.</title>
        <authorList>
            <person name="Sun C."/>
        </authorList>
    </citation>
    <scope>NUCLEOTIDE SEQUENCE [LARGE SCALE GENOMIC DNA]</scope>
    <source>
        <strain evidence="2">LQN</strain>
        <tissue evidence="2">Leaf</tissue>
    </source>
</reference>
<dbReference type="PANTHER" id="PTHR47723:SF7">
    <property type="entry name" value="RNASE H FAMILY PROTEIN"/>
    <property type="match status" value="1"/>
</dbReference>
<dbReference type="SUPFAM" id="SSF53098">
    <property type="entry name" value="Ribonuclease H-like"/>
    <property type="match status" value="1"/>
</dbReference>
<dbReference type="Pfam" id="PF13966">
    <property type="entry name" value="zf-RVT"/>
    <property type="match status" value="1"/>
</dbReference>
<name>A0AAV9LV56_9SOLN</name>
<dbReference type="InterPro" id="IPR036397">
    <property type="entry name" value="RNaseH_sf"/>
</dbReference>
<dbReference type="InterPro" id="IPR012337">
    <property type="entry name" value="RNaseH-like_sf"/>
</dbReference>
<proteinExistence type="predicted"/>
<dbReference type="Gene3D" id="3.30.420.10">
    <property type="entry name" value="Ribonuclease H-like superfamily/Ribonuclease H"/>
    <property type="match status" value="1"/>
</dbReference>
<dbReference type="Proteomes" id="UP001311915">
    <property type="component" value="Unassembled WGS sequence"/>
</dbReference>
<organism evidence="2 3">
    <name type="scientific">Solanum pinnatisectum</name>
    <name type="common">tansyleaf nightshade</name>
    <dbReference type="NCBI Taxonomy" id="50273"/>
    <lineage>
        <taxon>Eukaryota</taxon>
        <taxon>Viridiplantae</taxon>
        <taxon>Streptophyta</taxon>
        <taxon>Embryophyta</taxon>
        <taxon>Tracheophyta</taxon>
        <taxon>Spermatophyta</taxon>
        <taxon>Magnoliopsida</taxon>
        <taxon>eudicotyledons</taxon>
        <taxon>Gunneridae</taxon>
        <taxon>Pentapetalae</taxon>
        <taxon>asterids</taxon>
        <taxon>lamiids</taxon>
        <taxon>Solanales</taxon>
        <taxon>Solanaceae</taxon>
        <taxon>Solanoideae</taxon>
        <taxon>Solaneae</taxon>
        <taxon>Solanum</taxon>
    </lineage>
</organism>
<evidence type="ECO:0000313" key="3">
    <source>
        <dbReference type="Proteomes" id="UP001311915"/>
    </source>
</evidence>
<sequence>MMRNKQTLENHILWKIRSGSSSFWWDNWLGVGPLAHFTTNSKRFNNDKVTDFMEDGQWNIRKVSQLAPHEQVQKILSFQIQLHQGQQDQAVWTLNSNGIFSVSSAWNIIREAREKTKLNTYTWHKSIPFKCSFLLWRTIRGKLPTNENLAKFGVGPNRCYCCYSPGFDTIEHTFNSGSFARNIWRYFAVSLGIQTDHLPLRNNIMRWWNTNHNNEAHKLILQSTPIFICWNLWKNRCSKKYGGKQSSMARVRHLVMLDTFKLLQTTFHYINWPLEWWKLCKLIENCTHDTKVTMVQWTKPPDKWVKINTDGSALCNPGSIGAGGIIRNQNGELILAFSTPLGQGTNNQAEVEAAILGLSWCANLRYKNVILEVDSQVLVDWFKNSKTAPWSLADQMQNLQHTVTKLNQVKCIHTLREANYVADSLAKHSHHITNSQVFSNIQQLPKLAAAYFKQDLAGMASFRRRKIKRIKEPP</sequence>
<dbReference type="PROSITE" id="PS50879">
    <property type="entry name" value="RNASE_H_1"/>
    <property type="match status" value="1"/>
</dbReference>
<dbReference type="PANTHER" id="PTHR47723">
    <property type="entry name" value="OS05G0353850 PROTEIN"/>
    <property type="match status" value="1"/>
</dbReference>
<dbReference type="InterPro" id="IPR044730">
    <property type="entry name" value="RNase_H-like_dom_plant"/>
</dbReference>
<evidence type="ECO:0000259" key="1">
    <source>
        <dbReference type="PROSITE" id="PS50879"/>
    </source>
</evidence>
<keyword evidence="3" id="KW-1185">Reference proteome</keyword>
<accession>A0AAV9LV56</accession>
<dbReference type="GO" id="GO:0004523">
    <property type="term" value="F:RNA-DNA hybrid ribonuclease activity"/>
    <property type="evidence" value="ECO:0007669"/>
    <property type="project" value="InterPro"/>
</dbReference>
<dbReference type="EMBL" id="JAWPEI010000004">
    <property type="protein sequence ID" value="KAK4729622.1"/>
    <property type="molecule type" value="Genomic_DNA"/>
</dbReference>
<dbReference type="GO" id="GO:0003676">
    <property type="term" value="F:nucleic acid binding"/>
    <property type="evidence" value="ECO:0007669"/>
    <property type="project" value="InterPro"/>
</dbReference>
<evidence type="ECO:0000313" key="2">
    <source>
        <dbReference type="EMBL" id="KAK4729622.1"/>
    </source>
</evidence>
<dbReference type="CDD" id="cd06222">
    <property type="entry name" value="RNase_H_like"/>
    <property type="match status" value="1"/>
</dbReference>
<dbReference type="InterPro" id="IPR053151">
    <property type="entry name" value="RNase_H-like"/>
</dbReference>
<dbReference type="InterPro" id="IPR002156">
    <property type="entry name" value="RNaseH_domain"/>
</dbReference>
<feature type="domain" description="RNase H type-1" evidence="1">
    <location>
        <begin position="301"/>
        <end position="431"/>
    </location>
</feature>
<protein>
    <recommendedName>
        <fullName evidence="1">RNase H type-1 domain-containing protein</fullName>
    </recommendedName>
</protein>
<dbReference type="AlphaFoldDB" id="A0AAV9LV56"/>